<proteinExistence type="predicted"/>
<comment type="caution">
    <text evidence="2">The sequence shown here is derived from an EMBL/GenBank/DDBJ whole genome shotgun (WGS) entry which is preliminary data.</text>
</comment>
<organism evidence="2 3">
    <name type="scientific">Mesobacillus foraminis</name>
    <dbReference type="NCBI Taxonomy" id="279826"/>
    <lineage>
        <taxon>Bacteria</taxon>
        <taxon>Bacillati</taxon>
        <taxon>Bacillota</taxon>
        <taxon>Bacilli</taxon>
        <taxon>Bacillales</taxon>
        <taxon>Bacillaceae</taxon>
        <taxon>Mesobacillus</taxon>
    </lineage>
</organism>
<dbReference type="InterPro" id="IPR024980">
    <property type="entry name" value="DUF3886"/>
</dbReference>
<evidence type="ECO:0000313" key="2">
    <source>
        <dbReference type="EMBL" id="TCN22965.1"/>
    </source>
</evidence>
<feature type="region of interest" description="Disordered" evidence="1">
    <location>
        <begin position="36"/>
        <end position="88"/>
    </location>
</feature>
<gene>
    <name evidence="2" type="ORF">EV146_109122</name>
</gene>
<reference evidence="2 3" key="1">
    <citation type="journal article" date="2015" name="Stand. Genomic Sci.">
        <title>Genomic Encyclopedia of Bacterial and Archaeal Type Strains, Phase III: the genomes of soil and plant-associated and newly described type strains.</title>
        <authorList>
            <person name="Whitman W.B."/>
            <person name="Woyke T."/>
            <person name="Klenk H.P."/>
            <person name="Zhou Y."/>
            <person name="Lilburn T.G."/>
            <person name="Beck B.J."/>
            <person name="De Vos P."/>
            <person name="Vandamme P."/>
            <person name="Eisen J.A."/>
            <person name="Garrity G."/>
            <person name="Hugenholtz P."/>
            <person name="Kyrpides N.C."/>
        </authorList>
    </citation>
    <scope>NUCLEOTIDE SEQUENCE [LARGE SCALE GENOMIC DNA]</scope>
    <source>
        <strain evidence="2 3">CV53</strain>
    </source>
</reference>
<dbReference type="EMBL" id="SLVV01000009">
    <property type="protein sequence ID" value="TCN22965.1"/>
    <property type="molecule type" value="Genomic_DNA"/>
</dbReference>
<sequence length="88" mass="10903">MKKKKKQQARPQTRKDDKPVTLGDMLNQDLMAQLKEKQQELQHQEEKQKKQEREEEARKKREQQRLREKNMSFEELLSKSDMDWKKYK</sequence>
<feature type="region of interest" description="Disordered" evidence="1">
    <location>
        <begin position="1"/>
        <end position="23"/>
    </location>
</feature>
<dbReference type="Proteomes" id="UP000295689">
    <property type="component" value="Unassembled WGS sequence"/>
</dbReference>
<evidence type="ECO:0000313" key="3">
    <source>
        <dbReference type="Proteomes" id="UP000295689"/>
    </source>
</evidence>
<dbReference type="AlphaFoldDB" id="A0A4R2B9L8"/>
<protein>
    <submittedName>
        <fullName evidence="2">Uncharacterized protein DUF3886</fullName>
    </submittedName>
</protein>
<dbReference type="Pfam" id="PF13025">
    <property type="entry name" value="DUF3886"/>
    <property type="match status" value="1"/>
</dbReference>
<name>A0A4R2B9L8_9BACI</name>
<dbReference type="RefSeq" id="WP_132008775.1">
    <property type="nucleotide sequence ID" value="NZ_JABUHM010000008.1"/>
</dbReference>
<keyword evidence="3" id="KW-1185">Reference proteome</keyword>
<evidence type="ECO:0000256" key="1">
    <source>
        <dbReference type="SAM" id="MobiDB-lite"/>
    </source>
</evidence>
<accession>A0A4R2B9L8</accession>